<evidence type="ECO:0000256" key="3">
    <source>
        <dbReference type="ARBA" id="ARBA00022679"/>
    </source>
</evidence>
<dbReference type="InterPro" id="IPR000719">
    <property type="entry name" value="Prot_kinase_dom"/>
</dbReference>
<dbReference type="EC" id="2.7.11.1" evidence="1"/>
<dbReference type="SUPFAM" id="SSF56112">
    <property type="entry name" value="Protein kinase-like (PK-like)"/>
    <property type="match status" value="1"/>
</dbReference>
<dbReference type="PANTHER" id="PTHR47634">
    <property type="entry name" value="PROTEIN KINASE DOMAIN-CONTAINING PROTEIN-RELATED"/>
    <property type="match status" value="1"/>
</dbReference>
<dbReference type="InterPro" id="IPR051334">
    <property type="entry name" value="SRPK"/>
</dbReference>
<evidence type="ECO:0000256" key="2">
    <source>
        <dbReference type="ARBA" id="ARBA00022527"/>
    </source>
</evidence>
<organism evidence="10 11">
    <name type="scientific">Cylindrobasidium torrendii FP15055 ss-10</name>
    <dbReference type="NCBI Taxonomy" id="1314674"/>
    <lineage>
        <taxon>Eukaryota</taxon>
        <taxon>Fungi</taxon>
        <taxon>Dikarya</taxon>
        <taxon>Basidiomycota</taxon>
        <taxon>Agaricomycotina</taxon>
        <taxon>Agaricomycetes</taxon>
        <taxon>Agaricomycetidae</taxon>
        <taxon>Agaricales</taxon>
        <taxon>Marasmiineae</taxon>
        <taxon>Physalacriaceae</taxon>
        <taxon>Cylindrobasidium</taxon>
    </lineage>
</organism>
<dbReference type="GO" id="GO:0005524">
    <property type="term" value="F:ATP binding"/>
    <property type="evidence" value="ECO:0007669"/>
    <property type="project" value="UniProtKB-KW"/>
</dbReference>
<dbReference type="InterPro" id="IPR011009">
    <property type="entry name" value="Kinase-like_dom_sf"/>
</dbReference>
<keyword evidence="2" id="KW-0723">Serine/threonine-protein kinase</keyword>
<evidence type="ECO:0000259" key="9">
    <source>
        <dbReference type="PROSITE" id="PS50011"/>
    </source>
</evidence>
<dbReference type="GO" id="GO:0050684">
    <property type="term" value="P:regulation of mRNA processing"/>
    <property type="evidence" value="ECO:0007669"/>
    <property type="project" value="TreeGrafter"/>
</dbReference>
<comment type="catalytic activity">
    <reaction evidence="7">
        <text>L-threonyl-[protein] + ATP = O-phospho-L-threonyl-[protein] + ADP + H(+)</text>
        <dbReference type="Rhea" id="RHEA:46608"/>
        <dbReference type="Rhea" id="RHEA-COMP:11060"/>
        <dbReference type="Rhea" id="RHEA-COMP:11605"/>
        <dbReference type="ChEBI" id="CHEBI:15378"/>
        <dbReference type="ChEBI" id="CHEBI:30013"/>
        <dbReference type="ChEBI" id="CHEBI:30616"/>
        <dbReference type="ChEBI" id="CHEBI:61977"/>
        <dbReference type="ChEBI" id="CHEBI:456216"/>
        <dbReference type="EC" id="2.7.11.1"/>
    </reaction>
</comment>
<evidence type="ECO:0000313" key="10">
    <source>
        <dbReference type="EMBL" id="KIY63644.1"/>
    </source>
</evidence>
<dbReference type="SMART" id="SM00220">
    <property type="entry name" value="S_TKc"/>
    <property type="match status" value="1"/>
</dbReference>
<keyword evidence="3" id="KW-0808">Transferase</keyword>
<accession>A0A0D7B0H2</accession>
<name>A0A0D7B0H2_9AGAR</name>
<feature type="domain" description="Protein kinase" evidence="9">
    <location>
        <begin position="68"/>
        <end position="290"/>
    </location>
</feature>
<dbReference type="EMBL" id="KN880682">
    <property type="protein sequence ID" value="KIY63644.1"/>
    <property type="molecule type" value="Genomic_DNA"/>
</dbReference>
<dbReference type="PROSITE" id="PS50011">
    <property type="entry name" value="PROTEIN_KINASE_DOM"/>
    <property type="match status" value="1"/>
</dbReference>
<dbReference type="Gene3D" id="3.30.200.20">
    <property type="entry name" value="Phosphorylase Kinase, domain 1"/>
    <property type="match status" value="1"/>
</dbReference>
<dbReference type="AlphaFoldDB" id="A0A0D7B0H2"/>
<sequence>MYRGARALSKTMVCRPLSAFAQRAPIRRPLAQPPQDRGWLAMEELQKAYRFGGLRPTVLGENLLDGRYKILRKLGVGKQASVWLAADMHTRDMQCVAIKIYTGDASQEEAEGVREIRALQRFAEGDPVHPGSTFAGTPLDEAFLLESVNGHHLCVVTRALGPTLNVLRDAVYGGRFSEAAAQRVMHDVLQALDYCHSEGKVIHTDVKLDNVASSTPKNLTLNHPSFRTTKARSRKIGDGSTQITESQPIMDISRTEDTTGTTYTLIDFGKEERLHHLWSREDIFSSNSCT</sequence>
<keyword evidence="4" id="KW-0547">Nucleotide-binding</keyword>
<evidence type="ECO:0000256" key="4">
    <source>
        <dbReference type="ARBA" id="ARBA00022741"/>
    </source>
</evidence>
<protein>
    <recommendedName>
        <fullName evidence="1">non-specific serine/threonine protein kinase</fullName>
        <ecNumber evidence="1">2.7.11.1</ecNumber>
    </recommendedName>
</protein>
<comment type="catalytic activity">
    <reaction evidence="8">
        <text>L-seryl-[protein] + ATP = O-phospho-L-seryl-[protein] + ADP + H(+)</text>
        <dbReference type="Rhea" id="RHEA:17989"/>
        <dbReference type="Rhea" id="RHEA-COMP:9863"/>
        <dbReference type="Rhea" id="RHEA-COMP:11604"/>
        <dbReference type="ChEBI" id="CHEBI:15378"/>
        <dbReference type="ChEBI" id="CHEBI:29999"/>
        <dbReference type="ChEBI" id="CHEBI:30616"/>
        <dbReference type="ChEBI" id="CHEBI:83421"/>
        <dbReference type="ChEBI" id="CHEBI:456216"/>
        <dbReference type="EC" id="2.7.11.1"/>
    </reaction>
</comment>
<dbReference type="STRING" id="1314674.A0A0D7B0H2"/>
<dbReference type="PANTHER" id="PTHR47634:SF9">
    <property type="entry name" value="PROTEIN KINASE DOMAIN-CONTAINING PROTEIN-RELATED"/>
    <property type="match status" value="1"/>
</dbReference>
<evidence type="ECO:0000256" key="5">
    <source>
        <dbReference type="ARBA" id="ARBA00022777"/>
    </source>
</evidence>
<dbReference type="GO" id="GO:0000245">
    <property type="term" value="P:spliceosomal complex assembly"/>
    <property type="evidence" value="ECO:0007669"/>
    <property type="project" value="TreeGrafter"/>
</dbReference>
<proteinExistence type="predicted"/>
<gene>
    <name evidence="10" type="ORF">CYLTODRAFT_130389</name>
</gene>
<dbReference type="Proteomes" id="UP000054007">
    <property type="component" value="Unassembled WGS sequence"/>
</dbReference>
<dbReference type="OrthoDB" id="5979581at2759"/>
<evidence type="ECO:0000256" key="8">
    <source>
        <dbReference type="ARBA" id="ARBA00048679"/>
    </source>
</evidence>
<dbReference type="Pfam" id="PF00069">
    <property type="entry name" value="Pkinase"/>
    <property type="match status" value="1"/>
</dbReference>
<keyword evidence="11" id="KW-1185">Reference proteome</keyword>
<evidence type="ECO:0000256" key="1">
    <source>
        <dbReference type="ARBA" id="ARBA00012513"/>
    </source>
</evidence>
<dbReference type="Gene3D" id="1.10.510.10">
    <property type="entry name" value="Transferase(Phosphotransferase) domain 1"/>
    <property type="match status" value="1"/>
</dbReference>
<evidence type="ECO:0000256" key="7">
    <source>
        <dbReference type="ARBA" id="ARBA00047899"/>
    </source>
</evidence>
<keyword evidence="5 10" id="KW-0418">Kinase</keyword>
<keyword evidence="6" id="KW-0067">ATP-binding</keyword>
<evidence type="ECO:0000256" key="6">
    <source>
        <dbReference type="ARBA" id="ARBA00022840"/>
    </source>
</evidence>
<evidence type="ECO:0000313" key="11">
    <source>
        <dbReference type="Proteomes" id="UP000054007"/>
    </source>
</evidence>
<reference evidence="10 11" key="1">
    <citation type="journal article" date="2015" name="Fungal Genet. Biol.">
        <title>Evolution of novel wood decay mechanisms in Agaricales revealed by the genome sequences of Fistulina hepatica and Cylindrobasidium torrendii.</title>
        <authorList>
            <person name="Floudas D."/>
            <person name="Held B.W."/>
            <person name="Riley R."/>
            <person name="Nagy L.G."/>
            <person name="Koehler G."/>
            <person name="Ransdell A.S."/>
            <person name="Younus H."/>
            <person name="Chow J."/>
            <person name="Chiniquy J."/>
            <person name="Lipzen A."/>
            <person name="Tritt A."/>
            <person name="Sun H."/>
            <person name="Haridas S."/>
            <person name="LaButti K."/>
            <person name="Ohm R.A."/>
            <person name="Kues U."/>
            <person name="Blanchette R.A."/>
            <person name="Grigoriev I.V."/>
            <person name="Minto R.E."/>
            <person name="Hibbett D.S."/>
        </authorList>
    </citation>
    <scope>NUCLEOTIDE SEQUENCE [LARGE SCALE GENOMIC DNA]</scope>
    <source>
        <strain evidence="10 11">FP15055 ss-10</strain>
    </source>
</reference>
<dbReference type="GO" id="GO:0004674">
    <property type="term" value="F:protein serine/threonine kinase activity"/>
    <property type="evidence" value="ECO:0007669"/>
    <property type="project" value="UniProtKB-KW"/>
</dbReference>